<evidence type="ECO:0000313" key="2">
    <source>
        <dbReference type="Proteomes" id="UP000767238"/>
    </source>
</evidence>
<organism evidence="1 2">
    <name type="scientific">Aureobasidium melanogenum</name>
    <name type="common">Aureobasidium pullulans var. melanogenum</name>
    <dbReference type="NCBI Taxonomy" id="46634"/>
    <lineage>
        <taxon>Eukaryota</taxon>
        <taxon>Fungi</taxon>
        <taxon>Dikarya</taxon>
        <taxon>Ascomycota</taxon>
        <taxon>Pezizomycotina</taxon>
        <taxon>Dothideomycetes</taxon>
        <taxon>Dothideomycetidae</taxon>
        <taxon>Dothideales</taxon>
        <taxon>Saccotheciaceae</taxon>
        <taxon>Aureobasidium</taxon>
    </lineage>
</organism>
<reference evidence="1" key="1">
    <citation type="journal article" date="2021" name="J Fungi (Basel)">
        <title>Virulence traits and population genomics of the black yeast Aureobasidium melanogenum.</title>
        <authorList>
            <person name="Cernosa A."/>
            <person name="Sun X."/>
            <person name="Gostincar C."/>
            <person name="Fang C."/>
            <person name="Gunde-Cimerman N."/>
            <person name="Song Z."/>
        </authorList>
    </citation>
    <scope>NUCLEOTIDE SEQUENCE</scope>
    <source>
        <strain evidence="1">EXF-8016</strain>
    </source>
</reference>
<gene>
    <name evidence="1" type="ORF">KCV03_g6870</name>
</gene>
<dbReference type="EMBL" id="JAHFYH010000053">
    <property type="protein sequence ID" value="KAH0217817.1"/>
    <property type="molecule type" value="Genomic_DNA"/>
</dbReference>
<accession>A0A9P8GCA6</accession>
<dbReference type="Proteomes" id="UP000767238">
    <property type="component" value="Unassembled WGS sequence"/>
</dbReference>
<proteinExistence type="predicted"/>
<name>A0A9P8GCA6_AURME</name>
<evidence type="ECO:0000313" key="1">
    <source>
        <dbReference type="EMBL" id="KAH0217817.1"/>
    </source>
</evidence>
<comment type="caution">
    <text evidence="1">The sequence shown here is derived from an EMBL/GenBank/DDBJ whole genome shotgun (WGS) entry which is preliminary data.</text>
</comment>
<reference evidence="1" key="2">
    <citation type="submission" date="2021-08" db="EMBL/GenBank/DDBJ databases">
        <authorList>
            <person name="Gostincar C."/>
            <person name="Sun X."/>
            <person name="Song Z."/>
            <person name="Gunde-Cimerman N."/>
        </authorList>
    </citation>
    <scope>NUCLEOTIDE SEQUENCE</scope>
    <source>
        <strain evidence="1">EXF-8016</strain>
    </source>
</reference>
<sequence>MPAPKIDAPSELPVSTIVDWFGRQEHFPPVIETDNRLKTKVGEALRTLFSDNDDEAMDVELSQPFPLKVVTSASLTNTSA</sequence>
<protein>
    <submittedName>
        <fullName evidence="1">Uncharacterized protein</fullName>
    </submittedName>
</protein>
<dbReference type="OrthoDB" id="10355901at2759"/>
<dbReference type="AlphaFoldDB" id="A0A9P8GCA6"/>
<feature type="non-terminal residue" evidence="1">
    <location>
        <position position="1"/>
    </location>
</feature>